<evidence type="ECO:0000256" key="1">
    <source>
        <dbReference type="PROSITE-ProRule" id="PRU00169"/>
    </source>
</evidence>
<dbReference type="GO" id="GO:0000160">
    <property type="term" value="P:phosphorelay signal transduction system"/>
    <property type="evidence" value="ECO:0007669"/>
    <property type="project" value="InterPro"/>
</dbReference>
<dbReference type="InterPro" id="IPR037522">
    <property type="entry name" value="HD_GYP_dom"/>
</dbReference>
<dbReference type="PANTHER" id="PTHR45228:SF1">
    <property type="entry name" value="CYCLIC DI-GMP PHOSPHODIESTERASE TM_0186"/>
    <property type="match status" value="1"/>
</dbReference>
<dbReference type="SMART" id="SM00448">
    <property type="entry name" value="REC"/>
    <property type="match status" value="1"/>
</dbReference>
<protein>
    <submittedName>
        <fullName evidence="4">Response regulator containing a CheY-like receiver domain and an HD-GYP domain</fullName>
    </submittedName>
</protein>
<feature type="domain" description="Response regulatory" evidence="2">
    <location>
        <begin position="30"/>
        <end position="146"/>
    </location>
</feature>
<dbReference type="SUPFAM" id="SSF109604">
    <property type="entry name" value="HD-domain/PDEase-like"/>
    <property type="match status" value="1"/>
</dbReference>
<evidence type="ECO:0000313" key="5">
    <source>
        <dbReference type="Proteomes" id="UP000320055"/>
    </source>
</evidence>
<feature type="domain" description="HD-GYP" evidence="3">
    <location>
        <begin position="154"/>
        <end position="350"/>
    </location>
</feature>
<organism evidence="4 5">
    <name type="scientific">Hyella patelloides LEGE 07179</name>
    <dbReference type="NCBI Taxonomy" id="945734"/>
    <lineage>
        <taxon>Bacteria</taxon>
        <taxon>Bacillati</taxon>
        <taxon>Cyanobacteriota</taxon>
        <taxon>Cyanophyceae</taxon>
        <taxon>Pleurocapsales</taxon>
        <taxon>Hyellaceae</taxon>
        <taxon>Hyella</taxon>
    </lineage>
</organism>
<dbReference type="Pfam" id="PF00072">
    <property type="entry name" value="Response_reg"/>
    <property type="match status" value="1"/>
</dbReference>
<dbReference type="RefSeq" id="WP_144865530.1">
    <property type="nucleotide sequence ID" value="NZ_LR213794.1"/>
</dbReference>
<keyword evidence="1" id="KW-0597">Phosphoprotein</keyword>
<dbReference type="Proteomes" id="UP000320055">
    <property type="component" value="Unassembled WGS sequence"/>
</dbReference>
<dbReference type="CDD" id="cd00077">
    <property type="entry name" value="HDc"/>
    <property type="match status" value="1"/>
</dbReference>
<proteinExistence type="predicted"/>
<sequence length="354" mass="39986">MTEQLSNLFLPHNTHNSSSIVNNPELNPAKILVVDDRPLSRMTAVDLLSLDGYEVLEANGDLQILESIIEQKPDLLLLDIMLQETNGFELCKQIKQDNRTRDLPIILTAVEACREYRIKVAEVGADDLLTKPFDRFELSSRVKNLINQKRLNDGLDQTEQVLFSIAKAVENRASDRGGSCARVADLVRMFGEYLELSLEDIENLVFASHLHDIGTIAIPDSIMLKESELTAEERELIRQHVLIGEKICQPLRNRKGVLPIIRHHHERWDGTGYPDGLSATQIPYLAQIFQIIDIYDALASDRPHKKAYTPDEALKIIAEETAKGWRNPELIIAFTSFIHAINNSQLTQPAINNN</sequence>
<dbReference type="EMBL" id="CAACVJ010000268">
    <property type="protein sequence ID" value="VEP15503.1"/>
    <property type="molecule type" value="Genomic_DNA"/>
</dbReference>
<dbReference type="OrthoDB" id="9804747at2"/>
<dbReference type="PROSITE" id="PS50110">
    <property type="entry name" value="RESPONSE_REGULATORY"/>
    <property type="match status" value="1"/>
</dbReference>
<evidence type="ECO:0000259" key="3">
    <source>
        <dbReference type="PROSITE" id="PS51832"/>
    </source>
</evidence>
<dbReference type="InterPro" id="IPR011006">
    <property type="entry name" value="CheY-like_superfamily"/>
</dbReference>
<reference evidence="4 5" key="1">
    <citation type="submission" date="2019-01" db="EMBL/GenBank/DDBJ databases">
        <authorList>
            <person name="Brito A."/>
        </authorList>
    </citation>
    <scope>NUCLEOTIDE SEQUENCE [LARGE SCALE GENOMIC DNA]</scope>
    <source>
        <strain evidence="4">1</strain>
    </source>
</reference>
<dbReference type="Pfam" id="PF13487">
    <property type="entry name" value="HD_5"/>
    <property type="match status" value="1"/>
</dbReference>
<dbReference type="InterPro" id="IPR003607">
    <property type="entry name" value="HD/PDEase_dom"/>
</dbReference>
<dbReference type="AlphaFoldDB" id="A0A563VW70"/>
<name>A0A563VW70_9CYAN</name>
<dbReference type="PROSITE" id="PS51832">
    <property type="entry name" value="HD_GYP"/>
    <property type="match status" value="1"/>
</dbReference>
<dbReference type="InterPro" id="IPR052020">
    <property type="entry name" value="Cyclic_di-GMP/3'3'-cGAMP_PDE"/>
</dbReference>
<dbReference type="Gene3D" id="3.40.50.2300">
    <property type="match status" value="1"/>
</dbReference>
<dbReference type="Gene3D" id="1.10.3210.10">
    <property type="entry name" value="Hypothetical protein af1432"/>
    <property type="match status" value="1"/>
</dbReference>
<accession>A0A563VW70</accession>
<dbReference type="SUPFAM" id="SSF52172">
    <property type="entry name" value="CheY-like"/>
    <property type="match status" value="1"/>
</dbReference>
<evidence type="ECO:0000259" key="2">
    <source>
        <dbReference type="PROSITE" id="PS50110"/>
    </source>
</evidence>
<keyword evidence="5" id="KW-1185">Reference proteome</keyword>
<feature type="modified residue" description="4-aspartylphosphate" evidence="1">
    <location>
        <position position="79"/>
    </location>
</feature>
<dbReference type="PANTHER" id="PTHR45228">
    <property type="entry name" value="CYCLIC DI-GMP PHOSPHODIESTERASE TM_0186-RELATED"/>
    <property type="match status" value="1"/>
</dbReference>
<gene>
    <name evidence="4" type="ORF">H1P_340029</name>
</gene>
<dbReference type="InterPro" id="IPR001789">
    <property type="entry name" value="Sig_transdc_resp-reg_receiver"/>
</dbReference>
<evidence type="ECO:0000313" key="4">
    <source>
        <dbReference type="EMBL" id="VEP15503.1"/>
    </source>
</evidence>